<feature type="compositionally biased region" description="Polar residues" evidence="1">
    <location>
        <begin position="1"/>
        <end position="16"/>
    </location>
</feature>
<accession>A0A9Q0YZ31</accession>
<evidence type="ECO:0000256" key="1">
    <source>
        <dbReference type="SAM" id="MobiDB-lite"/>
    </source>
</evidence>
<feature type="region of interest" description="Disordered" evidence="1">
    <location>
        <begin position="1"/>
        <end position="31"/>
    </location>
</feature>
<sequence>MPLSNPGVNQTNNSDPVTPDPTRMTGGVEDPVDLKLEGVCGLEGSECGEESSGAASNGRGEVGGPGVEGKVFAPRAALVDGFFGKEIFGRGGEMVERLGG</sequence>
<comment type="caution">
    <text evidence="2">The sequence shown here is derived from an EMBL/GenBank/DDBJ whole genome shotgun (WGS) entry which is preliminary data.</text>
</comment>
<keyword evidence="3" id="KW-1185">Reference proteome</keyword>
<dbReference type="Proteomes" id="UP001151529">
    <property type="component" value="Chromosome 1"/>
</dbReference>
<feature type="compositionally biased region" description="Low complexity" evidence="1">
    <location>
        <begin position="43"/>
        <end position="59"/>
    </location>
</feature>
<dbReference type="EMBL" id="JAPFFL010000007">
    <property type="protein sequence ID" value="KAJ6715197.1"/>
    <property type="molecule type" value="Genomic_DNA"/>
</dbReference>
<dbReference type="AlphaFoldDB" id="A0A9Q0YZ31"/>
<reference evidence="2" key="2">
    <citation type="journal article" date="2023" name="Int. J. Mol. Sci.">
        <title>De Novo Assembly and Annotation of 11 Diverse Shrub Willow (Salix) Genomes Reveals Novel Gene Organization in Sex-Linked Regions.</title>
        <authorList>
            <person name="Hyden B."/>
            <person name="Feng K."/>
            <person name="Yates T.B."/>
            <person name="Jawdy S."/>
            <person name="Cereghino C."/>
            <person name="Smart L.B."/>
            <person name="Muchero W."/>
        </authorList>
    </citation>
    <scope>NUCLEOTIDE SEQUENCE [LARGE SCALE GENOMIC DNA]</scope>
    <source>
        <tissue evidence="2">Shoot tip</tissue>
    </source>
</reference>
<organism evidence="2 3">
    <name type="scientific">Salix viminalis</name>
    <name type="common">Common osier</name>
    <name type="synonym">Basket willow</name>
    <dbReference type="NCBI Taxonomy" id="40686"/>
    <lineage>
        <taxon>Eukaryota</taxon>
        <taxon>Viridiplantae</taxon>
        <taxon>Streptophyta</taxon>
        <taxon>Embryophyta</taxon>
        <taxon>Tracheophyta</taxon>
        <taxon>Spermatophyta</taxon>
        <taxon>Magnoliopsida</taxon>
        <taxon>eudicotyledons</taxon>
        <taxon>Gunneridae</taxon>
        <taxon>Pentapetalae</taxon>
        <taxon>rosids</taxon>
        <taxon>fabids</taxon>
        <taxon>Malpighiales</taxon>
        <taxon>Salicaceae</taxon>
        <taxon>Saliceae</taxon>
        <taxon>Salix</taxon>
    </lineage>
</organism>
<protein>
    <submittedName>
        <fullName evidence="2">Uncharacterized protein</fullName>
    </submittedName>
</protein>
<evidence type="ECO:0000313" key="2">
    <source>
        <dbReference type="EMBL" id="KAJ6715197.1"/>
    </source>
</evidence>
<name>A0A9Q0YZ31_SALVM</name>
<feature type="region of interest" description="Disordered" evidence="1">
    <location>
        <begin position="43"/>
        <end position="64"/>
    </location>
</feature>
<proteinExistence type="predicted"/>
<reference evidence="2" key="1">
    <citation type="submission" date="2022-11" db="EMBL/GenBank/DDBJ databases">
        <authorList>
            <person name="Hyden B.L."/>
            <person name="Feng K."/>
            <person name="Yates T."/>
            <person name="Jawdy S."/>
            <person name="Smart L.B."/>
            <person name="Muchero W."/>
        </authorList>
    </citation>
    <scope>NUCLEOTIDE SEQUENCE</scope>
    <source>
        <tissue evidence="2">Shoot tip</tissue>
    </source>
</reference>
<gene>
    <name evidence="2" type="ORF">OIU85_026677</name>
</gene>
<evidence type="ECO:0000313" key="3">
    <source>
        <dbReference type="Proteomes" id="UP001151529"/>
    </source>
</evidence>